<reference evidence="3 4" key="1">
    <citation type="journal article" date="2021" name="Genome Biol. Evol.">
        <title>Complete Genome Sequencing of a Novel Gloeobacter Species from a Waterfall Cave in Mexico.</title>
        <authorList>
            <person name="Saw J.H."/>
            <person name="Cardona T."/>
            <person name="Montejano G."/>
        </authorList>
    </citation>
    <scope>NUCLEOTIDE SEQUENCE [LARGE SCALE GENOMIC DNA]</scope>
    <source>
        <strain evidence="3">MG652769</strain>
    </source>
</reference>
<proteinExistence type="inferred from homology"/>
<dbReference type="RefSeq" id="WP_230843693.1">
    <property type="nucleotide sequence ID" value="NZ_CP063845.1"/>
</dbReference>
<dbReference type="Pfam" id="PF03795">
    <property type="entry name" value="YCII"/>
    <property type="match status" value="1"/>
</dbReference>
<dbReference type="PANTHER" id="PTHR37828:SF1">
    <property type="entry name" value="YCII-RELATED DOMAIN-CONTAINING PROTEIN"/>
    <property type="match status" value="1"/>
</dbReference>
<dbReference type="Gene3D" id="3.30.70.1060">
    <property type="entry name" value="Dimeric alpha+beta barrel"/>
    <property type="match status" value="1"/>
</dbReference>
<evidence type="ECO:0000313" key="4">
    <source>
        <dbReference type="Proteomes" id="UP001054846"/>
    </source>
</evidence>
<gene>
    <name evidence="3" type="ORF">ISF26_09690</name>
</gene>
<organism evidence="3 4">
    <name type="scientific">Gloeobacter morelensis MG652769</name>
    <dbReference type="NCBI Taxonomy" id="2781736"/>
    <lineage>
        <taxon>Bacteria</taxon>
        <taxon>Bacillati</taxon>
        <taxon>Cyanobacteriota</taxon>
        <taxon>Cyanophyceae</taxon>
        <taxon>Gloeobacterales</taxon>
        <taxon>Gloeobacteraceae</taxon>
        <taxon>Gloeobacter</taxon>
        <taxon>Gloeobacter morelensis</taxon>
    </lineage>
</organism>
<dbReference type="SUPFAM" id="SSF54909">
    <property type="entry name" value="Dimeric alpha+beta barrel"/>
    <property type="match status" value="1"/>
</dbReference>
<name>A0ABY3PSK1_9CYAN</name>
<dbReference type="EMBL" id="CP063845">
    <property type="protein sequence ID" value="UFP96457.1"/>
    <property type="molecule type" value="Genomic_DNA"/>
</dbReference>
<protein>
    <recommendedName>
        <fullName evidence="2">YCII-related domain-containing protein</fullName>
    </recommendedName>
</protein>
<evidence type="ECO:0000256" key="1">
    <source>
        <dbReference type="ARBA" id="ARBA00007689"/>
    </source>
</evidence>
<comment type="similarity">
    <text evidence="1">Belongs to the YciI family.</text>
</comment>
<dbReference type="PANTHER" id="PTHR37828">
    <property type="entry name" value="GSR2449 PROTEIN"/>
    <property type="match status" value="1"/>
</dbReference>
<accession>A0ABY3PSK1</accession>
<sequence>MGRALFVKIERGVVPKEIFDRSIPAHLEYVRALRSEGRRVETGYWAERGGGMMIFEADSLEEARAIVAGDPLVRDGCVEFELHQWCCVAAGT</sequence>
<evidence type="ECO:0000259" key="2">
    <source>
        <dbReference type="Pfam" id="PF03795"/>
    </source>
</evidence>
<keyword evidence="4" id="KW-1185">Reference proteome</keyword>
<dbReference type="Proteomes" id="UP001054846">
    <property type="component" value="Chromosome"/>
</dbReference>
<dbReference type="InterPro" id="IPR005545">
    <property type="entry name" value="YCII"/>
</dbReference>
<feature type="domain" description="YCII-related" evidence="2">
    <location>
        <begin position="17"/>
        <end position="79"/>
    </location>
</feature>
<evidence type="ECO:0000313" key="3">
    <source>
        <dbReference type="EMBL" id="UFP96457.1"/>
    </source>
</evidence>
<dbReference type="InterPro" id="IPR011008">
    <property type="entry name" value="Dimeric_a/b-barrel"/>
</dbReference>